<organism evidence="2 3">
    <name type="scientific">Asticcacaulis biprosthecium C19</name>
    <dbReference type="NCBI Taxonomy" id="715226"/>
    <lineage>
        <taxon>Bacteria</taxon>
        <taxon>Pseudomonadati</taxon>
        <taxon>Pseudomonadota</taxon>
        <taxon>Alphaproteobacteria</taxon>
        <taxon>Caulobacterales</taxon>
        <taxon>Caulobacteraceae</taxon>
        <taxon>Asticcacaulis</taxon>
    </lineage>
</organism>
<evidence type="ECO:0000256" key="1">
    <source>
        <dbReference type="SAM" id="Coils"/>
    </source>
</evidence>
<keyword evidence="1" id="KW-0175">Coiled coil</keyword>
<sequence length="315" mass="34436">MTRRANKEARVLVAEMASAIKDAMVDAILEVRALDVELDDLVDDSVNGLTAEVELLQGQLDTAKVEAEGLQNDLDEAQARIGELEKELDQVAADRRDIKGRLEIVAKERDEWQSLAERYKFDLGGKVSELETLQARFDNLNLEKKRLQADFDRKVKECDANLPAGNANRAAIADLQGKLNALDVQYQKAVADYQAIAAKAEPSEEVDALNGEVASLKKKLAGALQQLTAQTAAKTVMTGAFQDQLTVNERITTLPADTARSWVMTEAAETIMLLAAKGLNDQQIAARFNVGRPMNQQINGPAVTLIRALVERLAA</sequence>
<feature type="coiled-coil region" evidence="1">
    <location>
        <begin position="46"/>
        <end position="101"/>
    </location>
</feature>
<keyword evidence="3" id="KW-1185">Reference proteome</keyword>
<accession>F4QGD1</accession>
<feature type="coiled-coil region" evidence="1">
    <location>
        <begin position="130"/>
        <end position="226"/>
    </location>
</feature>
<evidence type="ECO:0000313" key="2">
    <source>
        <dbReference type="EMBL" id="EGF92459.1"/>
    </source>
</evidence>
<dbReference type="RefSeq" id="WP_006271634.1">
    <property type="nucleotide sequence ID" value="NZ_GL883077.1"/>
</dbReference>
<dbReference type="EMBL" id="GL883077">
    <property type="protein sequence ID" value="EGF92459.1"/>
    <property type="molecule type" value="Genomic_DNA"/>
</dbReference>
<dbReference type="Proteomes" id="UP000006512">
    <property type="component" value="Unassembled WGS sequence"/>
</dbReference>
<protein>
    <submittedName>
        <fullName evidence="2">Emm-like protein</fullName>
    </submittedName>
</protein>
<reference evidence="3" key="1">
    <citation type="submission" date="2011-03" db="EMBL/GenBank/DDBJ databases">
        <title>Draft genome sequence of Brevundimonas diminuta.</title>
        <authorList>
            <person name="Brown P.J.B."/>
            <person name="Buechlein A."/>
            <person name="Hemmerich C."/>
            <person name="Brun Y.V."/>
        </authorList>
    </citation>
    <scope>NUCLEOTIDE SEQUENCE [LARGE SCALE GENOMIC DNA]</scope>
    <source>
        <strain evidence="3">C19</strain>
    </source>
</reference>
<name>F4QGD1_9CAUL</name>
<dbReference type="Gene3D" id="1.10.287.1490">
    <property type="match status" value="1"/>
</dbReference>
<dbReference type="STRING" id="715226.ABI_08950"/>
<gene>
    <name evidence="2" type="ORF">ABI_08950</name>
</gene>
<dbReference type="HOGENOM" id="CLU_881790_0_0_5"/>
<proteinExistence type="predicted"/>
<evidence type="ECO:0000313" key="3">
    <source>
        <dbReference type="Proteomes" id="UP000006512"/>
    </source>
</evidence>
<dbReference type="AlphaFoldDB" id="F4QGD1"/>